<proteinExistence type="predicted"/>
<sequence>MASYVFSFPVLSDPNKLLTLQSNKDKHEGDGKPGFTFGIVSAEAVLGSEAITNASLLLPLYPLATGFFVRGTSSCHQSSAEGTSGSDGLVTPLPG</sequence>
<protein>
    <submittedName>
        <fullName evidence="2">Uncharacterized protein</fullName>
    </submittedName>
</protein>
<dbReference type="Proteomes" id="UP000233556">
    <property type="component" value="Unassembled WGS sequence"/>
</dbReference>
<feature type="region of interest" description="Disordered" evidence="1">
    <location>
        <begin position="73"/>
        <end position="95"/>
    </location>
</feature>
<keyword evidence="3" id="KW-1185">Reference proteome</keyword>
<accession>A0A2I0SYX0</accession>
<organism evidence="2 3">
    <name type="scientific">Limosa lapponica baueri</name>
    <dbReference type="NCBI Taxonomy" id="1758121"/>
    <lineage>
        <taxon>Eukaryota</taxon>
        <taxon>Metazoa</taxon>
        <taxon>Chordata</taxon>
        <taxon>Craniata</taxon>
        <taxon>Vertebrata</taxon>
        <taxon>Euteleostomi</taxon>
        <taxon>Archelosauria</taxon>
        <taxon>Archosauria</taxon>
        <taxon>Dinosauria</taxon>
        <taxon>Saurischia</taxon>
        <taxon>Theropoda</taxon>
        <taxon>Coelurosauria</taxon>
        <taxon>Aves</taxon>
        <taxon>Neognathae</taxon>
        <taxon>Neoaves</taxon>
        <taxon>Charadriiformes</taxon>
        <taxon>Scolopacidae</taxon>
        <taxon>Limosa</taxon>
    </lineage>
</organism>
<feature type="compositionally biased region" description="Polar residues" evidence="1">
    <location>
        <begin position="73"/>
        <end position="86"/>
    </location>
</feature>
<reference evidence="3" key="2">
    <citation type="submission" date="2017-12" db="EMBL/GenBank/DDBJ databases">
        <title>Genome sequence of the Bar-tailed Godwit (Limosa lapponica baueri).</title>
        <authorList>
            <person name="Lima N.C.B."/>
            <person name="Parody-Merino A.M."/>
            <person name="Battley P.F."/>
            <person name="Fidler A.E."/>
            <person name="Prosdocimi F."/>
        </authorList>
    </citation>
    <scope>NUCLEOTIDE SEQUENCE [LARGE SCALE GENOMIC DNA]</scope>
</reference>
<reference evidence="3" key="1">
    <citation type="submission" date="2017-11" db="EMBL/GenBank/DDBJ databases">
        <authorList>
            <person name="Lima N.C."/>
            <person name="Parody-Merino A.M."/>
            <person name="Battley P.F."/>
            <person name="Fidler A.E."/>
            <person name="Prosdocimi F."/>
        </authorList>
    </citation>
    <scope>NUCLEOTIDE SEQUENCE [LARGE SCALE GENOMIC DNA]</scope>
</reference>
<evidence type="ECO:0000313" key="3">
    <source>
        <dbReference type="Proteomes" id="UP000233556"/>
    </source>
</evidence>
<evidence type="ECO:0000313" key="2">
    <source>
        <dbReference type="EMBL" id="PKU26745.1"/>
    </source>
</evidence>
<evidence type="ECO:0000256" key="1">
    <source>
        <dbReference type="SAM" id="MobiDB-lite"/>
    </source>
</evidence>
<name>A0A2I0SYX0_LIMLA</name>
<dbReference type="AlphaFoldDB" id="A0A2I0SYX0"/>
<gene>
    <name evidence="2" type="ORF">llap_22951</name>
</gene>
<dbReference type="EMBL" id="KZ537184">
    <property type="protein sequence ID" value="PKU26745.1"/>
    <property type="molecule type" value="Genomic_DNA"/>
</dbReference>